<name>A0A0N0V8A4_FUSLA</name>
<feature type="compositionally biased region" description="Acidic residues" evidence="1">
    <location>
        <begin position="67"/>
        <end position="78"/>
    </location>
</feature>
<gene>
    <name evidence="2" type="ORF">FLAG1_01540</name>
</gene>
<feature type="region of interest" description="Disordered" evidence="1">
    <location>
        <begin position="21"/>
        <end position="116"/>
    </location>
</feature>
<dbReference type="Proteomes" id="UP000037904">
    <property type="component" value="Unassembled WGS sequence"/>
</dbReference>
<dbReference type="EMBL" id="JXCE01000012">
    <property type="protein sequence ID" value="KPA45605.1"/>
    <property type="molecule type" value="Genomic_DNA"/>
</dbReference>
<reference evidence="2 3" key="1">
    <citation type="submission" date="2015-04" db="EMBL/GenBank/DDBJ databases">
        <title>The draft genome sequence of Fusarium langsethiae, a T-2/HT-2 mycotoxin producer.</title>
        <authorList>
            <person name="Lysoe E."/>
            <person name="Divon H.H."/>
            <person name="Terzi V."/>
            <person name="Orru L."/>
            <person name="Lamontanara A."/>
            <person name="Kolseth A.-K."/>
            <person name="Frandsen R.J."/>
            <person name="Nielsen K."/>
            <person name="Thrane U."/>
        </authorList>
    </citation>
    <scope>NUCLEOTIDE SEQUENCE [LARGE SCALE GENOMIC DNA]</scope>
    <source>
        <strain evidence="2 3">Fl201059</strain>
    </source>
</reference>
<feature type="compositionally biased region" description="Polar residues" evidence="1">
    <location>
        <begin position="45"/>
        <end position="65"/>
    </location>
</feature>
<keyword evidence="3" id="KW-1185">Reference proteome</keyword>
<dbReference type="AlphaFoldDB" id="A0A0N0V8A4"/>
<evidence type="ECO:0000256" key="1">
    <source>
        <dbReference type="SAM" id="MobiDB-lite"/>
    </source>
</evidence>
<accession>A0A0N0V8A4</accession>
<protein>
    <submittedName>
        <fullName evidence="2">Uncharacterized protein</fullName>
    </submittedName>
</protein>
<evidence type="ECO:0000313" key="3">
    <source>
        <dbReference type="Proteomes" id="UP000037904"/>
    </source>
</evidence>
<sequence length="166" mass="17739">MDPSDNDVEAVDEALMAQMGFSSFGAASPPSKRRRYNPNADASLPSKSSATGANSTALGTGSNTDEIALDDGDDNEDEKGDKSGQQAPAQVRPAGLPQRPAPASVPRQGQHSVPHERRDDWYIGYYDSLSNANPWERIEKARGLTTRGTWVLRDNVNAAKTADAPA</sequence>
<evidence type="ECO:0000313" key="2">
    <source>
        <dbReference type="EMBL" id="KPA45605.1"/>
    </source>
</evidence>
<comment type="caution">
    <text evidence="2">The sequence shown here is derived from an EMBL/GenBank/DDBJ whole genome shotgun (WGS) entry which is preliminary data.</text>
</comment>
<proteinExistence type="predicted"/>
<organism evidence="2 3">
    <name type="scientific">Fusarium langsethiae</name>
    <dbReference type="NCBI Taxonomy" id="179993"/>
    <lineage>
        <taxon>Eukaryota</taxon>
        <taxon>Fungi</taxon>
        <taxon>Dikarya</taxon>
        <taxon>Ascomycota</taxon>
        <taxon>Pezizomycotina</taxon>
        <taxon>Sordariomycetes</taxon>
        <taxon>Hypocreomycetidae</taxon>
        <taxon>Hypocreales</taxon>
        <taxon>Nectriaceae</taxon>
        <taxon>Fusarium</taxon>
    </lineage>
</organism>
<dbReference type="OrthoDB" id="5419162at2759"/>